<reference evidence="3 4" key="1">
    <citation type="submission" date="2012-04" db="EMBL/GenBank/DDBJ databases">
        <title>The Genome Sequence of Saprolegnia declina VS20.</title>
        <authorList>
            <consortium name="The Broad Institute Genome Sequencing Platform"/>
            <person name="Russ C."/>
            <person name="Nusbaum C."/>
            <person name="Tyler B."/>
            <person name="van West P."/>
            <person name="Dieguez-Uribeondo J."/>
            <person name="de Bruijn I."/>
            <person name="Tripathy S."/>
            <person name="Jiang R."/>
            <person name="Young S.K."/>
            <person name="Zeng Q."/>
            <person name="Gargeya S."/>
            <person name="Fitzgerald M."/>
            <person name="Haas B."/>
            <person name="Abouelleil A."/>
            <person name="Alvarado L."/>
            <person name="Arachchi H.M."/>
            <person name="Berlin A."/>
            <person name="Chapman S.B."/>
            <person name="Goldberg J."/>
            <person name="Griggs A."/>
            <person name="Gujja S."/>
            <person name="Hansen M."/>
            <person name="Howarth C."/>
            <person name="Imamovic A."/>
            <person name="Larimer J."/>
            <person name="McCowen C."/>
            <person name="Montmayeur A."/>
            <person name="Murphy C."/>
            <person name="Neiman D."/>
            <person name="Pearson M."/>
            <person name="Priest M."/>
            <person name="Roberts A."/>
            <person name="Saif S."/>
            <person name="Shea T."/>
            <person name="Sisk P."/>
            <person name="Sykes S."/>
            <person name="Wortman J."/>
            <person name="Nusbaum C."/>
            <person name="Birren B."/>
        </authorList>
    </citation>
    <scope>NUCLEOTIDE SEQUENCE [LARGE SCALE GENOMIC DNA]</scope>
    <source>
        <strain evidence="3 4">VS20</strain>
    </source>
</reference>
<dbReference type="InterPro" id="IPR029030">
    <property type="entry name" value="Caspase-like_dom_sf"/>
</dbReference>
<keyword evidence="4" id="KW-1185">Reference proteome</keyword>
<gene>
    <name evidence="3" type="ORF">SDRG_14265</name>
</gene>
<dbReference type="AlphaFoldDB" id="T0Q3M1"/>
<dbReference type="GO" id="GO:0005737">
    <property type="term" value="C:cytoplasm"/>
    <property type="evidence" value="ECO:0007669"/>
    <property type="project" value="TreeGrafter"/>
</dbReference>
<evidence type="ECO:0000259" key="2">
    <source>
        <dbReference type="Pfam" id="PF00656"/>
    </source>
</evidence>
<sequence length="367" mass="39946">MSSFFSSLSNLTKHVEPEHLEKVEKYGNQLIDQHMGNNSTKEVNSTAAPPADAWHHQEYHNASSTKKALFIGINYYNTEAELRGCVKDVENLSNFVHEKCGFPTNTMRKLTDDGNGYALPTRANILSGMRWLVQGAKAGDSLFFHFSGHGSQEEDANGDEADGMDETICPVDYATAGMISDDEMHALLCAPLPAGVKLTAIFDCCHSGSALDLPFTYTIDGNLQIHEQDNRLVAVKKFFRAGLDFLRGDTQAAKRGIQDAYNSFSAPAAPASAGPVAEKSIKEKTTLGDVVLFSGCMDTQTSADAVIDGTATGAMSYAFISAFEEHSMDITYKDLLRALRGFMLSKYSQIPQLSAGRAMSMDVKFSL</sequence>
<proteinExistence type="inferred from homology"/>
<dbReference type="GO" id="GO:0006508">
    <property type="term" value="P:proteolysis"/>
    <property type="evidence" value="ECO:0007669"/>
    <property type="project" value="InterPro"/>
</dbReference>
<dbReference type="GO" id="GO:0004197">
    <property type="term" value="F:cysteine-type endopeptidase activity"/>
    <property type="evidence" value="ECO:0007669"/>
    <property type="project" value="InterPro"/>
</dbReference>
<evidence type="ECO:0000313" key="4">
    <source>
        <dbReference type="Proteomes" id="UP000030762"/>
    </source>
</evidence>
<dbReference type="EMBL" id="JH767200">
    <property type="protein sequence ID" value="EQC27990.1"/>
    <property type="molecule type" value="Genomic_DNA"/>
</dbReference>
<dbReference type="eggNOG" id="KOG1546">
    <property type="taxonomic scope" value="Eukaryota"/>
</dbReference>
<dbReference type="RefSeq" id="XP_008618603.1">
    <property type="nucleotide sequence ID" value="XM_008620381.1"/>
</dbReference>
<dbReference type="PANTHER" id="PTHR48104:SF30">
    <property type="entry name" value="METACASPASE-1"/>
    <property type="match status" value="1"/>
</dbReference>
<comment type="similarity">
    <text evidence="1">Belongs to the peptidase C14B family.</text>
</comment>
<evidence type="ECO:0000313" key="3">
    <source>
        <dbReference type="EMBL" id="EQC27990.1"/>
    </source>
</evidence>
<dbReference type="GeneID" id="19954992"/>
<dbReference type="Proteomes" id="UP000030762">
    <property type="component" value="Unassembled WGS sequence"/>
</dbReference>
<dbReference type="InterPro" id="IPR050452">
    <property type="entry name" value="Metacaspase"/>
</dbReference>
<dbReference type="VEuPathDB" id="FungiDB:SDRG_14265"/>
<feature type="domain" description="Peptidase C14 caspase" evidence="2">
    <location>
        <begin position="66"/>
        <end position="355"/>
    </location>
</feature>
<evidence type="ECO:0000256" key="1">
    <source>
        <dbReference type="ARBA" id="ARBA00009005"/>
    </source>
</evidence>
<dbReference type="OMA" id="MHRIMVT"/>
<name>T0Q3M1_SAPDV</name>
<dbReference type="Pfam" id="PF00656">
    <property type="entry name" value="Peptidase_C14"/>
    <property type="match status" value="1"/>
</dbReference>
<protein>
    <recommendedName>
        <fullName evidence="2">Peptidase C14 caspase domain-containing protein</fullName>
    </recommendedName>
</protein>
<dbReference type="SUPFAM" id="SSF52129">
    <property type="entry name" value="Caspase-like"/>
    <property type="match status" value="1"/>
</dbReference>
<organism evidence="3 4">
    <name type="scientific">Saprolegnia diclina (strain VS20)</name>
    <dbReference type="NCBI Taxonomy" id="1156394"/>
    <lineage>
        <taxon>Eukaryota</taxon>
        <taxon>Sar</taxon>
        <taxon>Stramenopiles</taxon>
        <taxon>Oomycota</taxon>
        <taxon>Saprolegniomycetes</taxon>
        <taxon>Saprolegniales</taxon>
        <taxon>Saprolegniaceae</taxon>
        <taxon>Saprolegnia</taxon>
    </lineage>
</organism>
<dbReference type="PANTHER" id="PTHR48104">
    <property type="entry name" value="METACASPASE-4"/>
    <property type="match status" value="1"/>
</dbReference>
<dbReference type="InterPro" id="IPR011600">
    <property type="entry name" value="Pept_C14_caspase"/>
</dbReference>
<dbReference type="OrthoDB" id="3223806at2759"/>
<dbReference type="Gene3D" id="3.40.50.12660">
    <property type="match status" value="2"/>
</dbReference>
<dbReference type="InParanoid" id="T0Q3M1"/>
<accession>T0Q3M1</accession>